<keyword evidence="4 6" id="KW-1133">Transmembrane helix</keyword>
<keyword evidence="5 6" id="KW-0472">Membrane</keyword>
<evidence type="ECO:0000256" key="6">
    <source>
        <dbReference type="SAM" id="Phobius"/>
    </source>
</evidence>
<dbReference type="PANTHER" id="PTHR30086:SF20">
    <property type="entry name" value="ARGININE EXPORTER PROTEIN ARGO-RELATED"/>
    <property type="match status" value="1"/>
</dbReference>
<feature type="transmembrane region" description="Helical" evidence="6">
    <location>
        <begin position="184"/>
        <end position="201"/>
    </location>
</feature>
<keyword evidence="2" id="KW-1003">Cell membrane</keyword>
<dbReference type="InterPro" id="IPR001123">
    <property type="entry name" value="LeuE-type"/>
</dbReference>
<name>A0ABD7TTG9_9STAP</name>
<evidence type="ECO:0000313" key="8">
    <source>
        <dbReference type="Proteomes" id="UP001065705"/>
    </source>
</evidence>
<feature type="transmembrane region" description="Helical" evidence="6">
    <location>
        <begin position="6"/>
        <end position="26"/>
    </location>
</feature>
<dbReference type="GO" id="GO:0005886">
    <property type="term" value="C:plasma membrane"/>
    <property type="evidence" value="ECO:0007669"/>
    <property type="project" value="UniProtKB-SubCell"/>
</dbReference>
<dbReference type="Proteomes" id="UP001065705">
    <property type="component" value="Chromosome"/>
</dbReference>
<feature type="transmembrane region" description="Helical" evidence="6">
    <location>
        <begin position="147"/>
        <end position="172"/>
    </location>
</feature>
<dbReference type="PIRSF" id="PIRSF006324">
    <property type="entry name" value="LeuE"/>
    <property type="match status" value="1"/>
</dbReference>
<reference evidence="7" key="1">
    <citation type="submission" date="2022-03" db="EMBL/GenBank/DDBJ databases">
        <title>Comparative Genomics of East African Camel-Associated Staphylococcaceae spp.: Diversity and Inheritance of Traits Involved in Host-Pathogen Interactions.</title>
        <authorList>
            <person name="Akarsu H."/>
            <person name="Liljander A."/>
            <person name="Younan M."/>
            <person name="Brodard I."/>
            <person name="Glucks I."/>
            <person name="Labroussaa F."/>
            <person name="Overesch G."/>
            <person name="Kuhnert P."/>
            <person name="Perreten V."/>
            <person name="Drexler J.F."/>
            <person name="Corman V.M."/>
            <person name="Falquet L."/>
            <person name="Jores J."/>
        </authorList>
    </citation>
    <scope>NUCLEOTIDE SEQUENCE</scope>
    <source>
        <strain evidence="7">IVB6197</strain>
    </source>
</reference>
<evidence type="ECO:0000313" key="7">
    <source>
        <dbReference type="EMBL" id="UXU56200.1"/>
    </source>
</evidence>
<feature type="transmembrane region" description="Helical" evidence="6">
    <location>
        <begin position="67"/>
        <end position="86"/>
    </location>
</feature>
<dbReference type="EMBL" id="CP094809">
    <property type="protein sequence ID" value="UXU56200.1"/>
    <property type="molecule type" value="Genomic_DNA"/>
</dbReference>
<evidence type="ECO:0000256" key="3">
    <source>
        <dbReference type="ARBA" id="ARBA00022692"/>
    </source>
</evidence>
<organism evidence="7 8">
    <name type="scientific">Staphylococcus agnetis</name>
    <dbReference type="NCBI Taxonomy" id="985762"/>
    <lineage>
        <taxon>Bacteria</taxon>
        <taxon>Bacillati</taxon>
        <taxon>Bacillota</taxon>
        <taxon>Bacilli</taxon>
        <taxon>Bacillales</taxon>
        <taxon>Staphylococcaceae</taxon>
        <taxon>Staphylococcus</taxon>
    </lineage>
</organism>
<evidence type="ECO:0000256" key="2">
    <source>
        <dbReference type="ARBA" id="ARBA00022475"/>
    </source>
</evidence>
<protein>
    <submittedName>
        <fullName evidence="7">LysE family translocator</fullName>
    </submittedName>
</protein>
<feature type="transmembrane region" description="Helical" evidence="6">
    <location>
        <begin position="38"/>
        <end position="61"/>
    </location>
</feature>
<dbReference type="AlphaFoldDB" id="A0ABD7TTG9"/>
<comment type="subcellular location">
    <subcellularLocation>
        <location evidence="1">Cell membrane</location>
        <topology evidence="1">Multi-pass membrane protein</topology>
    </subcellularLocation>
</comment>
<proteinExistence type="predicted"/>
<dbReference type="PANTHER" id="PTHR30086">
    <property type="entry name" value="ARGININE EXPORTER PROTEIN ARGO"/>
    <property type="match status" value="1"/>
</dbReference>
<accession>A0ABD7TTG9</accession>
<evidence type="ECO:0000256" key="4">
    <source>
        <dbReference type="ARBA" id="ARBA00022989"/>
    </source>
</evidence>
<dbReference type="RefSeq" id="WP_262626081.1">
    <property type="nucleotide sequence ID" value="NZ_CP094809.1"/>
</dbReference>
<sequence length="206" mass="23330">MEALHQFFFISLLIIIIPGPDFFIVINETLSGNAKNGVFASLGISFAHVIYSAIAALGLIFLLASSYYVYTTIKILGAIYIAYLGIKTILHARQRFYLPSESEKQYASLHSSFKNGFMSTMLNPKAILFYVSVLPQFVSQHEGPNKIMILSIIFIIIVMLWFSLCSLMFSFLKQLFNQPLFKAMFDYIVGFTLIGLAFQILKYKNV</sequence>
<evidence type="ECO:0000256" key="5">
    <source>
        <dbReference type="ARBA" id="ARBA00023136"/>
    </source>
</evidence>
<dbReference type="Pfam" id="PF01810">
    <property type="entry name" value="LysE"/>
    <property type="match status" value="1"/>
</dbReference>
<gene>
    <name evidence="7" type="ORF">MUA95_06375</name>
</gene>
<keyword evidence="3 6" id="KW-0812">Transmembrane</keyword>
<evidence type="ECO:0000256" key="1">
    <source>
        <dbReference type="ARBA" id="ARBA00004651"/>
    </source>
</evidence>